<dbReference type="Proteomes" id="UP000007151">
    <property type="component" value="Unassembled WGS sequence"/>
</dbReference>
<comment type="caution">
    <text evidence="1">The sequence shown here is derived from an EMBL/GenBank/DDBJ whole genome shotgun (WGS) entry which is preliminary data.</text>
</comment>
<proteinExistence type="predicted"/>
<sequence length="64" mass="6941">MTVCDLKLAPIRQVLRCLDLVVILTSSMRRQAKDLGAIYKNAVSGAGALRRFLHCQGAALVVSE</sequence>
<dbReference type="KEGG" id="dpl:KGM_201204"/>
<evidence type="ECO:0000313" key="2">
    <source>
        <dbReference type="Proteomes" id="UP000007151"/>
    </source>
</evidence>
<reference evidence="1 2" key="1">
    <citation type="journal article" date="2011" name="Cell">
        <title>The monarch butterfly genome yields insights into long-distance migration.</title>
        <authorList>
            <person name="Zhan S."/>
            <person name="Merlin C."/>
            <person name="Boore J.L."/>
            <person name="Reppert S.M."/>
        </authorList>
    </citation>
    <scope>NUCLEOTIDE SEQUENCE [LARGE SCALE GENOMIC DNA]</scope>
    <source>
        <strain evidence="1">F-2</strain>
    </source>
</reference>
<dbReference type="EMBL" id="AGBW02009333">
    <property type="protein sequence ID" value="OWR51070.1"/>
    <property type="molecule type" value="Genomic_DNA"/>
</dbReference>
<dbReference type="InParanoid" id="A0A212FBG4"/>
<organism evidence="1 2">
    <name type="scientific">Danaus plexippus plexippus</name>
    <dbReference type="NCBI Taxonomy" id="278856"/>
    <lineage>
        <taxon>Eukaryota</taxon>
        <taxon>Metazoa</taxon>
        <taxon>Ecdysozoa</taxon>
        <taxon>Arthropoda</taxon>
        <taxon>Hexapoda</taxon>
        <taxon>Insecta</taxon>
        <taxon>Pterygota</taxon>
        <taxon>Neoptera</taxon>
        <taxon>Endopterygota</taxon>
        <taxon>Lepidoptera</taxon>
        <taxon>Glossata</taxon>
        <taxon>Ditrysia</taxon>
        <taxon>Papilionoidea</taxon>
        <taxon>Nymphalidae</taxon>
        <taxon>Danainae</taxon>
        <taxon>Danaini</taxon>
        <taxon>Danaina</taxon>
        <taxon>Danaus</taxon>
        <taxon>Danaus</taxon>
    </lineage>
</organism>
<accession>A0A212FBG4</accession>
<gene>
    <name evidence="1" type="ORF">KGM_201204</name>
</gene>
<dbReference type="AlphaFoldDB" id="A0A212FBG4"/>
<name>A0A212FBG4_DANPL</name>
<protein>
    <submittedName>
        <fullName evidence="1">Uncharacterized protein</fullName>
    </submittedName>
</protein>
<evidence type="ECO:0000313" key="1">
    <source>
        <dbReference type="EMBL" id="OWR51070.1"/>
    </source>
</evidence>
<keyword evidence="2" id="KW-1185">Reference proteome</keyword>